<gene>
    <name evidence="4" type="ORF">SAMN05421785_10894</name>
</gene>
<organism evidence="4 5">
    <name type="scientific">Chryseobacterium gambrini</name>
    <dbReference type="NCBI Taxonomy" id="373672"/>
    <lineage>
        <taxon>Bacteria</taxon>
        <taxon>Pseudomonadati</taxon>
        <taxon>Bacteroidota</taxon>
        <taxon>Flavobacteriia</taxon>
        <taxon>Flavobacteriales</taxon>
        <taxon>Weeksellaceae</taxon>
        <taxon>Chryseobacterium group</taxon>
        <taxon>Chryseobacterium</taxon>
    </lineage>
</organism>
<dbReference type="RefSeq" id="WP_076394344.1">
    <property type="nucleotide sequence ID" value="NZ_FTOV01000008.1"/>
</dbReference>
<accession>A0A1N7Q0J0</accession>
<dbReference type="Pfam" id="PF12796">
    <property type="entry name" value="Ank_2"/>
    <property type="match status" value="1"/>
</dbReference>
<dbReference type="PANTHER" id="PTHR24134:SF9">
    <property type="entry name" value="ANKYRIN REPEAT AND SOCS BOX PROTEIN 8"/>
    <property type="match status" value="1"/>
</dbReference>
<dbReference type="AlphaFoldDB" id="A0A1N7Q0J0"/>
<evidence type="ECO:0000313" key="4">
    <source>
        <dbReference type="EMBL" id="SIT16372.1"/>
    </source>
</evidence>
<reference evidence="4 5" key="1">
    <citation type="submission" date="2017-01" db="EMBL/GenBank/DDBJ databases">
        <authorList>
            <person name="Mah S.A."/>
            <person name="Swanson W.J."/>
            <person name="Moy G.W."/>
            <person name="Vacquier V.D."/>
        </authorList>
    </citation>
    <scope>NUCLEOTIDE SEQUENCE [LARGE SCALE GENOMIC DNA]</scope>
    <source>
        <strain evidence="4 5">DSM 18014</strain>
    </source>
</reference>
<dbReference type="EMBL" id="FTOV01000008">
    <property type="protein sequence ID" value="SIT16372.1"/>
    <property type="molecule type" value="Genomic_DNA"/>
</dbReference>
<feature type="repeat" description="ANK" evidence="3">
    <location>
        <begin position="35"/>
        <end position="67"/>
    </location>
</feature>
<dbReference type="PANTHER" id="PTHR24134">
    <property type="entry name" value="ANKYRIN REPEAT-CONTAINING PROTEIN DDB_G0279043"/>
    <property type="match status" value="1"/>
</dbReference>
<dbReference type="SUPFAM" id="SSF48403">
    <property type="entry name" value="Ankyrin repeat"/>
    <property type="match status" value="1"/>
</dbReference>
<dbReference type="SMART" id="SM00248">
    <property type="entry name" value="ANK"/>
    <property type="match status" value="3"/>
</dbReference>
<evidence type="ECO:0000256" key="1">
    <source>
        <dbReference type="ARBA" id="ARBA00022737"/>
    </source>
</evidence>
<evidence type="ECO:0000313" key="5">
    <source>
        <dbReference type="Proteomes" id="UP000185781"/>
    </source>
</evidence>
<evidence type="ECO:0000256" key="3">
    <source>
        <dbReference type="PROSITE-ProRule" id="PRU00023"/>
    </source>
</evidence>
<sequence length="157" mass="17826">MNININNIYIFIEQNKNNDVKSFLENNGLEIKDEFGRTSLLNAAFYNNIELLQWLIEKGAEIKAKDNNGYTALHFAIQEAHDDSVALLLNHSADVDAKDINGNTPSWVCVMHWKGGKNFNNLKKMYDHNADFSIVNNAGRSAKDIIPEKIMNDLKTK</sequence>
<evidence type="ECO:0000256" key="2">
    <source>
        <dbReference type="ARBA" id="ARBA00023043"/>
    </source>
</evidence>
<feature type="repeat" description="ANK" evidence="3">
    <location>
        <begin position="68"/>
        <end position="100"/>
    </location>
</feature>
<keyword evidence="1" id="KW-0677">Repeat</keyword>
<dbReference type="Proteomes" id="UP000185781">
    <property type="component" value="Unassembled WGS sequence"/>
</dbReference>
<dbReference type="STRING" id="373672.SAMN05421785_10894"/>
<dbReference type="InterPro" id="IPR036770">
    <property type="entry name" value="Ankyrin_rpt-contain_sf"/>
</dbReference>
<keyword evidence="2 3" id="KW-0040">ANK repeat</keyword>
<dbReference type="PROSITE" id="PS50088">
    <property type="entry name" value="ANK_REPEAT"/>
    <property type="match status" value="2"/>
</dbReference>
<protein>
    <submittedName>
        <fullName evidence="4">Ankyrin repeat-containing protein</fullName>
    </submittedName>
</protein>
<proteinExistence type="predicted"/>
<name>A0A1N7Q0J0_9FLAO</name>
<dbReference type="Gene3D" id="1.25.40.20">
    <property type="entry name" value="Ankyrin repeat-containing domain"/>
    <property type="match status" value="1"/>
</dbReference>
<dbReference type="PROSITE" id="PS50297">
    <property type="entry name" value="ANK_REP_REGION"/>
    <property type="match status" value="2"/>
</dbReference>
<dbReference type="InterPro" id="IPR002110">
    <property type="entry name" value="Ankyrin_rpt"/>
</dbReference>
<dbReference type="OrthoDB" id="2575953at2"/>